<dbReference type="RefSeq" id="XP_007400452.1">
    <property type="nucleotide sequence ID" value="XM_007400390.1"/>
</dbReference>
<keyword evidence="9" id="KW-1185">Reference proteome</keyword>
<dbReference type="Pfam" id="PF05195">
    <property type="entry name" value="AMP_N"/>
    <property type="match status" value="1"/>
</dbReference>
<comment type="cofactor">
    <cofactor evidence="1">
        <name>Mn(2+)</name>
        <dbReference type="ChEBI" id="CHEBI:29035"/>
    </cofactor>
</comment>
<evidence type="ECO:0000256" key="2">
    <source>
        <dbReference type="ARBA" id="ARBA00008766"/>
    </source>
</evidence>
<dbReference type="FunCoup" id="K5UNK1">
    <property type="interactions" value="298"/>
</dbReference>
<dbReference type="GO" id="GO:0006508">
    <property type="term" value="P:proteolysis"/>
    <property type="evidence" value="ECO:0007669"/>
    <property type="project" value="TreeGrafter"/>
</dbReference>
<keyword evidence="3 6" id="KW-0479">Metal-binding</keyword>
<organism evidence="8 9">
    <name type="scientific">Phanerochaete carnosa (strain HHB-10118-sp)</name>
    <name type="common">White-rot fungus</name>
    <name type="synonym">Peniophora carnosa</name>
    <dbReference type="NCBI Taxonomy" id="650164"/>
    <lineage>
        <taxon>Eukaryota</taxon>
        <taxon>Fungi</taxon>
        <taxon>Dikarya</taxon>
        <taxon>Basidiomycota</taxon>
        <taxon>Agaricomycotina</taxon>
        <taxon>Agaricomycetes</taxon>
        <taxon>Polyporales</taxon>
        <taxon>Phanerochaetaceae</taxon>
        <taxon>Phanerochaete</taxon>
    </lineage>
</organism>
<dbReference type="Pfam" id="PF00557">
    <property type="entry name" value="Peptidase_M24"/>
    <property type="match status" value="1"/>
</dbReference>
<dbReference type="HOGENOM" id="CLU_017266_1_2_1"/>
<keyword evidence="4" id="KW-0378">Hydrolase</keyword>
<dbReference type="GeneID" id="18913340"/>
<evidence type="ECO:0000256" key="4">
    <source>
        <dbReference type="ARBA" id="ARBA00022801"/>
    </source>
</evidence>
<evidence type="ECO:0000259" key="7">
    <source>
        <dbReference type="SMART" id="SM01011"/>
    </source>
</evidence>
<dbReference type="InParanoid" id="K5UNK1"/>
<dbReference type="InterPro" id="IPR052433">
    <property type="entry name" value="X-Pro_dipept-like"/>
</dbReference>
<dbReference type="PANTHER" id="PTHR43226">
    <property type="entry name" value="XAA-PRO AMINOPEPTIDASE 3"/>
    <property type="match status" value="1"/>
</dbReference>
<reference evidence="8 9" key="1">
    <citation type="journal article" date="2012" name="BMC Genomics">
        <title>Comparative genomics of the white-rot fungi, Phanerochaete carnosa and P. chrysosporium, to elucidate the genetic basis of the distinct wood types they colonize.</title>
        <authorList>
            <person name="Suzuki H."/>
            <person name="MacDonald J."/>
            <person name="Syed K."/>
            <person name="Salamov A."/>
            <person name="Hori C."/>
            <person name="Aerts A."/>
            <person name="Henrissat B."/>
            <person name="Wiebenga A."/>
            <person name="vanKuyk P.A."/>
            <person name="Barry K."/>
            <person name="Lindquist E."/>
            <person name="LaButti K."/>
            <person name="Lapidus A."/>
            <person name="Lucas S."/>
            <person name="Coutinho P."/>
            <person name="Gong Y."/>
            <person name="Samejima M."/>
            <person name="Mahadevan R."/>
            <person name="Abou-Zaid M."/>
            <person name="de Vries R.P."/>
            <person name="Igarashi K."/>
            <person name="Yadav J.S."/>
            <person name="Grigoriev I.V."/>
            <person name="Master E.R."/>
        </authorList>
    </citation>
    <scope>NUCLEOTIDE SEQUENCE [LARGE SCALE GENOMIC DNA]</scope>
    <source>
        <strain evidence="8 9">HHB-10118-sp</strain>
    </source>
</reference>
<dbReference type="InterPro" id="IPR029149">
    <property type="entry name" value="Creatin/AminoP/Spt16_N"/>
</dbReference>
<dbReference type="Gene3D" id="3.90.230.10">
    <property type="entry name" value="Creatinase/methionine aminopeptidase superfamily"/>
    <property type="match status" value="1"/>
</dbReference>
<dbReference type="OrthoDB" id="10261878at2759"/>
<evidence type="ECO:0000313" key="9">
    <source>
        <dbReference type="Proteomes" id="UP000008370"/>
    </source>
</evidence>
<name>K5UNK1_PHACS</name>
<dbReference type="SUPFAM" id="SSF53092">
    <property type="entry name" value="Creatinase/prolidase N-terminal domain"/>
    <property type="match status" value="1"/>
</dbReference>
<dbReference type="InterPro" id="IPR036005">
    <property type="entry name" value="Creatinase/aminopeptidase-like"/>
</dbReference>
<dbReference type="GO" id="GO:0070006">
    <property type="term" value="F:metalloaminopeptidase activity"/>
    <property type="evidence" value="ECO:0007669"/>
    <property type="project" value="InterPro"/>
</dbReference>
<dbReference type="AlphaFoldDB" id="K5UNK1"/>
<evidence type="ECO:0000256" key="3">
    <source>
        <dbReference type="ARBA" id="ARBA00022723"/>
    </source>
</evidence>
<dbReference type="PROSITE" id="PS00491">
    <property type="entry name" value="PROLINE_PEPTIDASE"/>
    <property type="match status" value="1"/>
</dbReference>
<accession>K5UNK1</accession>
<evidence type="ECO:0000256" key="1">
    <source>
        <dbReference type="ARBA" id="ARBA00001936"/>
    </source>
</evidence>
<proteinExistence type="inferred from homology"/>
<dbReference type="PANTHER" id="PTHR43226:SF1">
    <property type="entry name" value="XAA-PRO DIPEPTIDASE"/>
    <property type="match status" value="1"/>
</dbReference>
<dbReference type="STRING" id="650164.K5UNK1"/>
<dbReference type="Proteomes" id="UP000008370">
    <property type="component" value="Unassembled WGS sequence"/>
</dbReference>
<dbReference type="Gene3D" id="3.40.350.10">
    <property type="entry name" value="Creatinase/prolidase N-terminal domain"/>
    <property type="match status" value="1"/>
</dbReference>
<dbReference type="InterPro" id="IPR001131">
    <property type="entry name" value="Peptidase_M24B_aminopep-P_CS"/>
</dbReference>
<protein>
    <recommendedName>
        <fullName evidence="7">Aminopeptidase P N-terminal domain-containing protein</fullName>
    </recommendedName>
</protein>
<comment type="similarity">
    <text evidence="2 6">Belongs to the peptidase M24B family.</text>
</comment>
<dbReference type="InterPro" id="IPR007865">
    <property type="entry name" value="Aminopep_P_N"/>
</dbReference>
<evidence type="ECO:0000256" key="6">
    <source>
        <dbReference type="RuleBase" id="RU000590"/>
    </source>
</evidence>
<dbReference type="SUPFAM" id="SSF55920">
    <property type="entry name" value="Creatinase/aminopeptidase"/>
    <property type="match status" value="1"/>
</dbReference>
<sequence>MYPAQAHVVKTFDKLVNLVPDADKARPQIVLLVGEVTPFRNDTDREMTFRQESNFFYLTGCTVPSSYALLVSQPGTSLTLHPSVQLFIPPISPEDIMWSVPPPTPEVASSTHDATSVKLTTDFAAALEETLRAYPDALVHVLPHSSLGSATVPLFPILPQRFRDVITTILGNVVADSKVTNAYLLSAIHLARLTKDSYEIAEIRRANEISSRAHETVMRVLGLGVKHLQEGKVVKVQGRPHLPGEWLIEKEAEAEALFVASCRRENAVHQAYMPIVASSTRASTLHYCCNDKAFAWGPVGAKDHLNNGHLTHTHPGEDEHYSRKTFVPQVLLIDAGCEWDCHASDITRTMPVGNGGRFTSEAAAIYDLVLEMQSESFKILRPGLHWDAVQLLCHRVLVRGFQKLGILHAPNAETGPSVPSGGGSRYSEEAIIASGVSTAFFPHGVGHSLGLDVHDVPSASKPEVNPTIKLDGIGHPDFYRYLRLRLPLAENMVVTVEPGIYFSPHLLTAVRDSPLINHGVLAKYESVGGVRIEDVVVITQSGFENLTTVKSERKWIEAVCSGEL</sequence>
<dbReference type="GO" id="GO:0030145">
    <property type="term" value="F:manganese ion binding"/>
    <property type="evidence" value="ECO:0007669"/>
    <property type="project" value="InterPro"/>
</dbReference>
<dbReference type="SMART" id="SM01011">
    <property type="entry name" value="AMP_N"/>
    <property type="match status" value="1"/>
</dbReference>
<keyword evidence="5" id="KW-0464">Manganese</keyword>
<evidence type="ECO:0000313" key="8">
    <source>
        <dbReference type="EMBL" id="EKM51306.1"/>
    </source>
</evidence>
<feature type="domain" description="Aminopeptidase P N-terminal" evidence="7">
    <location>
        <begin position="2"/>
        <end position="148"/>
    </location>
</feature>
<dbReference type="KEGG" id="pco:PHACADRAFT_213156"/>
<dbReference type="InterPro" id="IPR000994">
    <property type="entry name" value="Pept_M24"/>
</dbReference>
<evidence type="ECO:0000256" key="5">
    <source>
        <dbReference type="ARBA" id="ARBA00023211"/>
    </source>
</evidence>
<gene>
    <name evidence="8" type="ORF">PHACADRAFT_213156</name>
</gene>
<dbReference type="EMBL" id="JH930477">
    <property type="protein sequence ID" value="EKM51306.1"/>
    <property type="molecule type" value="Genomic_DNA"/>
</dbReference>
<dbReference type="CDD" id="cd01087">
    <property type="entry name" value="Prolidase"/>
    <property type="match status" value="1"/>
</dbReference>